<sequence length="131" mass="16124">MNYFMDSIKTYSQLWCKQKYTLEAKKQKNEKKENEKKINCFLYKPVRKTFFDRIFENMMKSETNKRIENKKNVPVEKTVQNILKNKEKEEEKDEKEEEEKEKDIIPSIFFCLSIPAMVLAYLYIFRNRNRR</sequence>
<evidence type="ECO:0000313" key="3">
    <source>
        <dbReference type="EMBL" id="QHU28276.1"/>
    </source>
</evidence>
<feature type="transmembrane region" description="Helical" evidence="2">
    <location>
        <begin position="104"/>
        <end position="125"/>
    </location>
</feature>
<feature type="compositionally biased region" description="Acidic residues" evidence="1">
    <location>
        <begin position="90"/>
        <end position="100"/>
    </location>
</feature>
<reference evidence="3" key="1">
    <citation type="journal article" date="2020" name="Nature">
        <title>Giant virus diversity and host interactions through global metagenomics.</title>
        <authorList>
            <person name="Schulz F."/>
            <person name="Roux S."/>
            <person name="Paez-Espino D."/>
            <person name="Jungbluth S."/>
            <person name="Walsh D.A."/>
            <person name="Denef V.J."/>
            <person name="McMahon K.D."/>
            <person name="Konstantinidis K.T."/>
            <person name="Eloe-Fadrosh E.A."/>
            <person name="Kyrpides N.C."/>
            <person name="Woyke T."/>
        </authorList>
    </citation>
    <scope>NUCLEOTIDE SEQUENCE</scope>
    <source>
        <strain evidence="3">GVMAG-M-3300027770-73</strain>
    </source>
</reference>
<keyword evidence="2" id="KW-1133">Transmembrane helix</keyword>
<proteinExistence type="predicted"/>
<accession>A0A6C0LBB9</accession>
<organism evidence="3">
    <name type="scientific">viral metagenome</name>
    <dbReference type="NCBI Taxonomy" id="1070528"/>
    <lineage>
        <taxon>unclassified sequences</taxon>
        <taxon>metagenomes</taxon>
        <taxon>organismal metagenomes</taxon>
    </lineage>
</organism>
<dbReference type="AlphaFoldDB" id="A0A6C0LBB9"/>
<evidence type="ECO:0000256" key="2">
    <source>
        <dbReference type="SAM" id="Phobius"/>
    </source>
</evidence>
<name>A0A6C0LBB9_9ZZZZ</name>
<keyword evidence="2" id="KW-0812">Transmembrane</keyword>
<dbReference type="EMBL" id="MN740471">
    <property type="protein sequence ID" value="QHU28276.1"/>
    <property type="molecule type" value="Genomic_DNA"/>
</dbReference>
<keyword evidence="2" id="KW-0472">Membrane</keyword>
<protein>
    <submittedName>
        <fullName evidence="3">Uncharacterized protein</fullName>
    </submittedName>
</protein>
<feature type="region of interest" description="Disordered" evidence="1">
    <location>
        <begin position="78"/>
        <end position="102"/>
    </location>
</feature>
<evidence type="ECO:0000256" key="1">
    <source>
        <dbReference type="SAM" id="MobiDB-lite"/>
    </source>
</evidence>